<keyword evidence="2" id="KW-1185">Reference proteome</keyword>
<evidence type="ECO:0000313" key="1">
    <source>
        <dbReference type="EMBL" id="QVT80991.1"/>
    </source>
</evidence>
<protein>
    <recommendedName>
        <fullName evidence="3">DUF222 domain-containing protein</fullName>
    </recommendedName>
</protein>
<evidence type="ECO:0000313" key="2">
    <source>
        <dbReference type="Proteomes" id="UP000679307"/>
    </source>
</evidence>
<organism evidence="1 2">
    <name type="scientific">Nocardioides aquaticus</name>
    <dbReference type="NCBI Taxonomy" id="160826"/>
    <lineage>
        <taxon>Bacteria</taxon>
        <taxon>Bacillati</taxon>
        <taxon>Actinomycetota</taxon>
        <taxon>Actinomycetes</taxon>
        <taxon>Propionibacteriales</taxon>
        <taxon>Nocardioidaceae</taxon>
        <taxon>Nocardioides</taxon>
    </lineage>
</organism>
<gene>
    <name evidence="1" type="ORF">ENKNEFLB_03394</name>
</gene>
<dbReference type="Proteomes" id="UP000679307">
    <property type="component" value="Chromosome"/>
</dbReference>
<reference evidence="1 2" key="1">
    <citation type="submission" date="2021-05" db="EMBL/GenBank/DDBJ databases">
        <title>Complete genome of Nocardioides aquaticus KCTC 9944T isolated from meromictic and hypersaline Ekho Lake, Antarctica.</title>
        <authorList>
            <person name="Hwang K."/>
            <person name="Kim K.M."/>
            <person name="Choe H."/>
        </authorList>
    </citation>
    <scope>NUCLEOTIDE SEQUENCE [LARGE SCALE GENOMIC DNA]</scope>
    <source>
        <strain evidence="1 2">KCTC 9944</strain>
    </source>
</reference>
<dbReference type="EMBL" id="CP075371">
    <property type="protein sequence ID" value="QVT80991.1"/>
    <property type="molecule type" value="Genomic_DNA"/>
</dbReference>
<proteinExistence type="predicted"/>
<name>A0ABX8EKI9_9ACTN</name>
<sequence>MLAARDGGVARLLRGDPVLAEATACRERGDQDPAQVRVDLEARYARRAGQQALELVEGVVAARRAGQGAGEGQLQVAAGSGLVQQPPYALLPARDQAGAVVGAA</sequence>
<evidence type="ECO:0008006" key="3">
    <source>
        <dbReference type="Google" id="ProtNLM"/>
    </source>
</evidence>
<accession>A0ABX8EKI9</accession>